<accession>A0A699ZW79</accession>
<comment type="caution">
    <text evidence="3">The sequence shown here is derived from an EMBL/GenBank/DDBJ whole genome shotgun (WGS) entry which is preliminary data.</text>
</comment>
<protein>
    <submittedName>
        <fullName evidence="3">Uncharacterized protein</fullName>
    </submittedName>
</protein>
<proteinExistence type="predicted"/>
<organism evidence="3 4">
    <name type="scientific">Haematococcus lacustris</name>
    <name type="common">Green alga</name>
    <name type="synonym">Haematococcus pluvialis</name>
    <dbReference type="NCBI Taxonomy" id="44745"/>
    <lineage>
        <taxon>Eukaryota</taxon>
        <taxon>Viridiplantae</taxon>
        <taxon>Chlorophyta</taxon>
        <taxon>core chlorophytes</taxon>
        <taxon>Chlorophyceae</taxon>
        <taxon>CS clade</taxon>
        <taxon>Chlamydomonadales</taxon>
        <taxon>Haematococcaceae</taxon>
        <taxon>Haematococcus</taxon>
    </lineage>
</organism>
<feature type="region of interest" description="Disordered" evidence="1">
    <location>
        <begin position="103"/>
        <end position="132"/>
    </location>
</feature>
<name>A0A699ZW79_HAELA</name>
<keyword evidence="4" id="KW-1185">Reference proteome</keyword>
<evidence type="ECO:0000256" key="1">
    <source>
        <dbReference type="SAM" id="MobiDB-lite"/>
    </source>
</evidence>
<feature type="chain" id="PRO_5025499811" evidence="2">
    <location>
        <begin position="25"/>
        <end position="260"/>
    </location>
</feature>
<keyword evidence="2" id="KW-0732">Signal</keyword>
<gene>
    <name evidence="3" type="ORF">HaLaN_24335</name>
</gene>
<evidence type="ECO:0000313" key="3">
    <source>
        <dbReference type="EMBL" id="GFH26225.1"/>
    </source>
</evidence>
<dbReference type="EMBL" id="BLLF01003061">
    <property type="protein sequence ID" value="GFH26225.1"/>
    <property type="molecule type" value="Genomic_DNA"/>
</dbReference>
<feature type="compositionally biased region" description="Low complexity" evidence="1">
    <location>
        <begin position="119"/>
        <end position="129"/>
    </location>
</feature>
<reference evidence="3 4" key="1">
    <citation type="submission" date="2020-02" db="EMBL/GenBank/DDBJ databases">
        <title>Draft genome sequence of Haematococcus lacustris strain NIES-144.</title>
        <authorList>
            <person name="Morimoto D."/>
            <person name="Nakagawa S."/>
            <person name="Yoshida T."/>
            <person name="Sawayama S."/>
        </authorList>
    </citation>
    <scope>NUCLEOTIDE SEQUENCE [LARGE SCALE GENOMIC DNA]</scope>
    <source>
        <strain evidence="3 4">NIES-144</strain>
    </source>
</reference>
<evidence type="ECO:0000256" key="2">
    <source>
        <dbReference type="SAM" id="SignalP"/>
    </source>
</evidence>
<sequence>MRLASGHALATLTPALLCDTSVECGHGGCSSVEHQTCRLMLYTWPMSQVVNGMCWCCDHRLPLVLRTAGVWVWGLRELPGLRPATCWCRAGCAVGQEIGPDLQTGPTDCTSVPPMPWQSSEPGGSMDGDPGPPLSCLQEMRHVSAPADCHQVCTIALAPDSWVGAHGCQGLSGAAGHGQDVPVVELVKVASVRADRWFGVVRGHVRPGFHQAPVETLHAVSAREVFSCQRAKCGVFARPMPLRALAESGRGARRRRGQGE</sequence>
<evidence type="ECO:0000313" key="4">
    <source>
        <dbReference type="Proteomes" id="UP000485058"/>
    </source>
</evidence>
<feature type="signal peptide" evidence="2">
    <location>
        <begin position="1"/>
        <end position="24"/>
    </location>
</feature>
<dbReference type="Proteomes" id="UP000485058">
    <property type="component" value="Unassembled WGS sequence"/>
</dbReference>
<dbReference type="AlphaFoldDB" id="A0A699ZW79"/>